<organism evidence="1 2">
    <name type="scientific">Rhododendron molle</name>
    <name type="common">Chinese azalea</name>
    <name type="synonym">Azalea mollis</name>
    <dbReference type="NCBI Taxonomy" id="49168"/>
    <lineage>
        <taxon>Eukaryota</taxon>
        <taxon>Viridiplantae</taxon>
        <taxon>Streptophyta</taxon>
        <taxon>Embryophyta</taxon>
        <taxon>Tracheophyta</taxon>
        <taxon>Spermatophyta</taxon>
        <taxon>Magnoliopsida</taxon>
        <taxon>eudicotyledons</taxon>
        <taxon>Gunneridae</taxon>
        <taxon>Pentapetalae</taxon>
        <taxon>asterids</taxon>
        <taxon>Ericales</taxon>
        <taxon>Ericaceae</taxon>
        <taxon>Ericoideae</taxon>
        <taxon>Rhodoreae</taxon>
        <taxon>Rhododendron</taxon>
    </lineage>
</organism>
<keyword evidence="2" id="KW-1185">Reference proteome</keyword>
<evidence type="ECO:0000313" key="2">
    <source>
        <dbReference type="Proteomes" id="UP001062846"/>
    </source>
</evidence>
<sequence length="338" mass="39184">MFDKEPTQAFDFFDRLAQTLQSRVFVKHYQHSNSNVVEEDIAPPIFVEDVNFAYESPVESEWGVELNIHCSLLEKSIFIEESDSFSENSSEFRGNDEFHSQCSPLESSPPLEFLPLCEAPREKHLIAEKVNVDETESWSPICEDPALVVSTIDQVSTPCGLYPLGKLLTLKEMDEEVDYLHSLLEERDQKIETNCWSPTCAKQDSVGVEFIEAPFMDSLWEEQDNAYETKSRFPTLENSNLVGVEQIDFLGVNDFDFLYRAYMVDFVNNLKINLIWLMPLVDFKFMKRIRQLLYSKYLFLWHGRIPFLKQSVEWSAMFILLALVGMINARSPRLAEHT</sequence>
<accession>A0ACC0LBS8</accession>
<protein>
    <submittedName>
        <fullName evidence="1">Uncharacterized protein</fullName>
    </submittedName>
</protein>
<evidence type="ECO:0000313" key="1">
    <source>
        <dbReference type="EMBL" id="KAI8525797.1"/>
    </source>
</evidence>
<proteinExistence type="predicted"/>
<comment type="caution">
    <text evidence="1">The sequence shown here is derived from an EMBL/GenBank/DDBJ whole genome shotgun (WGS) entry which is preliminary data.</text>
</comment>
<dbReference type="Proteomes" id="UP001062846">
    <property type="component" value="Chromosome 13"/>
</dbReference>
<reference evidence="1" key="1">
    <citation type="submission" date="2022-02" db="EMBL/GenBank/DDBJ databases">
        <title>Plant Genome Project.</title>
        <authorList>
            <person name="Zhang R.-G."/>
        </authorList>
    </citation>
    <scope>NUCLEOTIDE SEQUENCE</scope>
    <source>
        <strain evidence="1">AT1</strain>
    </source>
</reference>
<name>A0ACC0LBS8_RHOML</name>
<gene>
    <name evidence="1" type="ORF">RHMOL_Rhmol13G0258100</name>
</gene>
<dbReference type="EMBL" id="CM046400">
    <property type="protein sequence ID" value="KAI8525797.1"/>
    <property type="molecule type" value="Genomic_DNA"/>
</dbReference>